<evidence type="ECO:0008006" key="3">
    <source>
        <dbReference type="Google" id="ProtNLM"/>
    </source>
</evidence>
<dbReference type="eggNOG" id="COG4113">
    <property type="taxonomic scope" value="Bacteria"/>
</dbReference>
<dbReference type="OrthoDB" id="4377304at2"/>
<dbReference type="Proteomes" id="UP000008366">
    <property type="component" value="Unassembled WGS sequence"/>
</dbReference>
<dbReference type="SUPFAM" id="SSF88723">
    <property type="entry name" value="PIN domain-like"/>
    <property type="match status" value="1"/>
</dbReference>
<gene>
    <name evidence="1" type="ORF">KILIM_092_00060</name>
</gene>
<accession>K6VP33</accession>
<proteinExistence type="predicted"/>
<organism evidence="1 2">
    <name type="scientific">Kineosphaera limosa NBRC 100340</name>
    <dbReference type="NCBI Taxonomy" id="1184609"/>
    <lineage>
        <taxon>Bacteria</taxon>
        <taxon>Bacillati</taxon>
        <taxon>Actinomycetota</taxon>
        <taxon>Actinomycetes</taxon>
        <taxon>Micrococcales</taxon>
        <taxon>Dermatophilaceae</taxon>
        <taxon>Kineosphaera</taxon>
    </lineage>
</organism>
<dbReference type="InterPro" id="IPR029060">
    <property type="entry name" value="PIN-like_dom_sf"/>
</dbReference>
<reference evidence="1 2" key="1">
    <citation type="submission" date="2012-08" db="EMBL/GenBank/DDBJ databases">
        <title>Whole genome shotgun sequence of Kineosphaera limosa NBRC 100340.</title>
        <authorList>
            <person name="Yoshida I."/>
            <person name="Isaki S."/>
            <person name="Hosoyama A."/>
            <person name="Tsuchikane K."/>
            <person name="Katsumata H."/>
            <person name="Ando Y."/>
            <person name="Ohji S."/>
            <person name="Hamada M."/>
            <person name="Tamura T."/>
            <person name="Yamazoe A."/>
            <person name="Yamazaki S."/>
            <person name="Fujita N."/>
        </authorList>
    </citation>
    <scope>NUCLEOTIDE SEQUENCE [LARGE SCALE GENOMIC DNA]</scope>
    <source>
        <strain evidence="1 2">NBRC 100340</strain>
    </source>
</reference>
<name>K6VP33_9MICO</name>
<sequence length="87" mass="9141">MIVVDASALVEALIPNGAHSEWARERLSGDPAWCAPDYLIAEAFAAVRGLQLGGKLTSEAADEAFDALSAVFVDLVPTQRLVPSCVS</sequence>
<protein>
    <recommendedName>
        <fullName evidence="3">PIN domain-containing protein</fullName>
    </recommendedName>
</protein>
<evidence type="ECO:0000313" key="2">
    <source>
        <dbReference type="Proteomes" id="UP000008366"/>
    </source>
</evidence>
<dbReference type="STRING" id="1184609.KILIM_092_00060"/>
<keyword evidence="2" id="KW-1185">Reference proteome</keyword>
<dbReference type="AlphaFoldDB" id="K6VP33"/>
<dbReference type="Gene3D" id="3.40.50.1010">
    <property type="entry name" value="5'-nuclease"/>
    <property type="match status" value="1"/>
</dbReference>
<comment type="caution">
    <text evidence="1">The sequence shown here is derived from an EMBL/GenBank/DDBJ whole genome shotgun (WGS) entry which is preliminary data.</text>
</comment>
<dbReference type="InterPro" id="IPR044153">
    <property type="entry name" value="PIN_Pae0151-like"/>
</dbReference>
<evidence type="ECO:0000313" key="1">
    <source>
        <dbReference type="EMBL" id="GAB97973.1"/>
    </source>
</evidence>
<dbReference type="RefSeq" id="WP_006594505.1">
    <property type="nucleotide sequence ID" value="NZ_BAHD01000092.1"/>
</dbReference>
<dbReference type="CDD" id="cd09873">
    <property type="entry name" value="PIN_Pae0151-like"/>
    <property type="match status" value="1"/>
</dbReference>
<dbReference type="EMBL" id="BAHD01000092">
    <property type="protein sequence ID" value="GAB97973.1"/>
    <property type="molecule type" value="Genomic_DNA"/>
</dbReference>